<accession>A0A1H6CRT1</accession>
<gene>
    <name evidence="1" type="ORF">SAMN04489712_11122</name>
</gene>
<dbReference type="InterPro" id="IPR015946">
    <property type="entry name" value="KH_dom-like_a/b"/>
</dbReference>
<dbReference type="Pfam" id="PF02566">
    <property type="entry name" value="OsmC"/>
    <property type="match status" value="1"/>
</dbReference>
<organism evidence="1 2">
    <name type="scientific">Thermomonospora echinospora</name>
    <dbReference type="NCBI Taxonomy" id="1992"/>
    <lineage>
        <taxon>Bacteria</taxon>
        <taxon>Bacillati</taxon>
        <taxon>Actinomycetota</taxon>
        <taxon>Actinomycetes</taxon>
        <taxon>Streptosporangiales</taxon>
        <taxon>Thermomonosporaceae</taxon>
        <taxon>Thermomonospora</taxon>
    </lineage>
</organism>
<evidence type="ECO:0000313" key="1">
    <source>
        <dbReference type="EMBL" id="SEG75345.1"/>
    </source>
</evidence>
<reference evidence="2" key="1">
    <citation type="submission" date="2016-10" db="EMBL/GenBank/DDBJ databases">
        <authorList>
            <person name="Varghese N."/>
            <person name="Submissions S."/>
        </authorList>
    </citation>
    <scope>NUCLEOTIDE SEQUENCE [LARGE SCALE GENOMIC DNA]</scope>
    <source>
        <strain evidence="2">DSM 43163</strain>
    </source>
</reference>
<dbReference type="AlphaFoldDB" id="A0A1H6CRT1"/>
<dbReference type="EMBL" id="FNVO01000011">
    <property type="protein sequence ID" value="SEG75345.1"/>
    <property type="molecule type" value="Genomic_DNA"/>
</dbReference>
<name>A0A1H6CRT1_9ACTN</name>
<dbReference type="Proteomes" id="UP000236723">
    <property type="component" value="Unassembled WGS sequence"/>
</dbReference>
<proteinExistence type="predicted"/>
<dbReference type="SUPFAM" id="SSF82784">
    <property type="entry name" value="OsmC-like"/>
    <property type="match status" value="1"/>
</dbReference>
<dbReference type="Gene3D" id="3.30.300.20">
    <property type="match status" value="1"/>
</dbReference>
<evidence type="ECO:0000313" key="2">
    <source>
        <dbReference type="Proteomes" id="UP000236723"/>
    </source>
</evidence>
<dbReference type="PANTHER" id="PTHR39624">
    <property type="entry name" value="PROTEIN INVOLVED IN RIMO-MEDIATED BETA-METHYLTHIOLATION OF RIBOSOMAL PROTEIN S12 YCAO"/>
    <property type="match status" value="1"/>
</dbReference>
<sequence length="143" mass="15826">MNSTALQLTVRSRCGEHCEARIRRHVIHIDQPPDVLDHDTGPTPVELFVAGVAADLAQHARRYLNRLGLPACVSVTAHYRTELQPARLGGIEMEVAVTDLPLGLRASLLNVLERCTLYETLRLQPDLSIKLTSTTPHMATEKT</sequence>
<keyword evidence="2" id="KW-1185">Reference proteome</keyword>
<dbReference type="PANTHER" id="PTHR39624:SF2">
    <property type="entry name" value="OSMC-LIKE PROTEIN"/>
    <property type="match status" value="1"/>
</dbReference>
<dbReference type="InterPro" id="IPR036102">
    <property type="entry name" value="OsmC/Ohrsf"/>
</dbReference>
<dbReference type="InterPro" id="IPR003718">
    <property type="entry name" value="OsmC/Ohr_fam"/>
</dbReference>
<protein>
    <submittedName>
        <fullName evidence="1">Uncharacterized OsmC-related protein</fullName>
    </submittedName>
</protein>